<dbReference type="AlphaFoldDB" id="A0A699QMR1"/>
<sequence length="36" mass="3914">WLLGIDEEEHGESCGSGDYCVGFGGFTQLVPRVIKD</sequence>
<feature type="non-terminal residue" evidence="1">
    <location>
        <position position="1"/>
    </location>
</feature>
<dbReference type="EMBL" id="BKCJ011039271">
    <property type="protein sequence ID" value="GFC72744.1"/>
    <property type="molecule type" value="Genomic_DNA"/>
</dbReference>
<comment type="caution">
    <text evidence="1">The sequence shown here is derived from an EMBL/GenBank/DDBJ whole genome shotgun (WGS) entry which is preliminary data.</text>
</comment>
<name>A0A699QMR1_TANCI</name>
<gene>
    <name evidence="1" type="ORF">Tci_844714</name>
</gene>
<accession>A0A699QMR1</accession>
<protein>
    <submittedName>
        <fullName evidence="1">Uncharacterized protein</fullName>
    </submittedName>
</protein>
<proteinExistence type="predicted"/>
<reference evidence="1" key="1">
    <citation type="journal article" date="2019" name="Sci. Rep.">
        <title>Draft genome of Tanacetum cinerariifolium, the natural source of mosquito coil.</title>
        <authorList>
            <person name="Yamashiro T."/>
            <person name="Shiraishi A."/>
            <person name="Satake H."/>
            <person name="Nakayama K."/>
        </authorList>
    </citation>
    <scope>NUCLEOTIDE SEQUENCE</scope>
</reference>
<evidence type="ECO:0000313" key="1">
    <source>
        <dbReference type="EMBL" id="GFC72744.1"/>
    </source>
</evidence>
<organism evidence="1">
    <name type="scientific">Tanacetum cinerariifolium</name>
    <name type="common">Dalmatian daisy</name>
    <name type="synonym">Chrysanthemum cinerariifolium</name>
    <dbReference type="NCBI Taxonomy" id="118510"/>
    <lineage>
        <taxon>Eukaryota</taxon>
        <taxon>Viridiplantae</taxon>
        <taxon>Streptophyta</taxon>
        <taxon>Embryophyta</taxon>
        <taxon>Tracheophyta</taxon>
        <taxon>Spermatophyta</taxon>
        <taxon>Magnoliopsida</taxon>
        <taxon>eudicotyledons</taxon>
        <taxon>Gunneridae</taxon>
        <taxon>Pentapetalae</taxon>
        <taxon>asterids</taxon>
        <taxon>campanulids</taxon>
        <taxon>Asterales</taxon>
        <taxon>Asteraceae</taxon>
        <taxon>Asteroideae</taxon>
        <taxon>Anthemideae</taxon>
        <taxon>Anthemidinae</taxon>
        <taxon>Tanacetum</taxon>
    </lineage>
</organism>